<proteinExistence type="predicted"/>
<dbReference type="Proteomes" id="UP000298058">
    <property type="component" value="Unassembled WGS sequence"/>
</dbReference>
<organism evidence="1 2">
    <name type="scientific">Leptospira idonii</name>
    <dbReference type="NCBI Taxonomy" id="1193500"/>
    <lineage>
        <taxon>Bacteria</taxon>
        <taxon>Pseudomonadati</taxon>
        <taxon>Spirochaetota</taxon>
        <taxon>Spirochaetia</taxon>
        <taxon>Leptospirales</taxon>
        <taxon>Leptospiraceae</taxon>
        <taxon>Leptospira</taxon>
    </lineage>
</organism>
<accession>A0A4R9LZB2</accession>
<gene>
    <name evidence="1" type="ORF">EHS15_07945</name>
</gene>
<dbReference type="OrthoDB" id="339333at2"/>
<protein>
    <submittedName>
        <fullName evidence="1">Uncharacterized protein</fullName>
    </submittedName>
</protein>
<name>A0A4R9LZB2_9LEPT</name>
<comment type="caution">
    <text evidence="1">The sequence shown here is derived from an EMBL/GenBank/DDBJ whole genome shotgun (WGS) entry which is preliminary data.</text>
</comment>
<reference evidence="1" key="1">
    <citation type="journal article" date="2019" name="PLoS Negl. Trop. Dis.">
        <title>Revisiting the worldwide diversity of Leptospira species in the environment.</title>
        <authorList>
            <person name="Vincent A.T."/>
            <person name="Schiettekatte O."/>
            <person name="Bourhy P."/>
            <person name="Veyrier F.J."/>
            <person name="Picardeau M."/>
        </authorList>
    </citation>
    <scope>NUCLEOTIDE SEQUENCE [LARGE SCALE GENOMIC DNA]</scope>
    <source>
        <strain evidence="1">201300427</strain>
    </source>
</reference>
<dbReference type="RefSeq" id="WP_135760016.1">
    <property type="nucleotide sequence ID" value="NZ_RQHW01000028.1"/>
</dbReference>
<evidence type="ECO:0000313" key="2">
    <source>
        <dbReference type="Proteomes" id="UP000298058"/>
    </source>
</evidence>
<evidence type="ECO:0000313" key="1">
    <source>
        <dbReference type="EMBL" id="TGN19700.1"/>
    </source>
</evidence>
<dbReference type="EMBL" id="RQHW01000028">
    <property type="protein sequence ID" value="TGN19700.1"/>
    <property type="molecule type" value="Genomic_DNA"/>
</dbReference>
<dbReference type="AlphaFoldDB" id="A0A4R9LZB2"/>
<keyword evidence="2" id="KW-1185">Reference proteome</keyword>
<sequence length="83" mass="9558">MNWKELLNQPDEFLNDPKNSELFNLKGHPEFPYISDLDEAEVLAILQEFLIAENQPITIANLLNYAPILEMTLIKKNLPSIYG</sequence>